<dbReference type="Proteomes" id="UP000683360">
    <property type="component" value="Unassembled WGS sequence"/>
</dbReference>
<keyword evidence="3" id="KW-0732">Signal</keyword>
<feature type="compositionally biased region" description="Basic and acidic residues" evidence="1">
    <location>
        <begin position="319"/>
        <end position="335"/>
    </location>
</feature>
<feature type="chain" id="PRO_5035775571" evidence="3">
    <location>
        <begin position="22"/>
        <end position="335"/>
    </location>
</feature>
<feature type="transmembrane region" description="Helical" evidence="2">
    <location>
        <begin position="84"/>
        <end position="107"/>
    </location>
</feature>
<feature type="region of interest" description="Disordered" evidence="1">
    <location>
        <begin position="250"/>
        <end position="278"/>
    </location>
</feature>
<dbReference type="OrthoDB" id="6083769at2759"/>
<feature type="signal peptide" evidence="3">
    <location>
        <begin position="1"/>
        <end position="21"/>
    </location>
</feature>
<proteinExistence type="predicted"/>
<comment type="caution">
    <text evidence="4">The sequence shown here is derived from an EMBL/GenBank/DDBJ whole genome shotgun (WGS) entry which is preliminary data.</text>
</comment>
<dbReference type="AlphaFoldDB" id="A0A8S3VK97"/>
<name>A0A8S3VK97_MYTED</name>
<feature type="compositionally biased region" description="Low complexity" evidence="1">
    <location>
        <begin position="256"/>
        <end position="265"/>
    </location>
</feature>
<evidence type="ECO:0000313" key="4">
    <source>
        <dbReference type="EMBL" id="CAG2255237.1"/>
    </source>
</evidence>
<keyword evidence="2" id="KW-0812">Transmembrane</keyword>
<sequence length="335" mass="38253">MIFIVKLVVLMLVIFLPPSSTTQTCDEYHFFNLETSECTRYISSLEFWFDKLPRDSNLNTKYKGQDATIQVPDTKVNIANWKTLSYSLTGVLGLLGVVSTLVLLYLWKRRQNNIKEYDNLQNRLGNAELGNEYVVFSRLPHHTSYDEENVSALLPRPPTRGCRVIDINVRKYSRYYRKRLYKPQRRLLPEGVDDVFESEDSAGSRSLRLHTIPERSDSDIDDVLNADIKLSNTSDKDAKNEESVNEACCVNSGNMSSSSKSCKSSIEQGEGSQKDENDKDGSYICLSDSCCDIKDTLDSKQINHITETENRKHSSVSSQEKKMFKHDMLNRGINE</sequence>
<keyword evidence="5" id="KW-1185">Reference proteome</keyword>
<protein>
    <submittedName>
        <fullName evidence="4">Uncharacterized protein</fullName>
    </submittedName>
</protein>
<keyword evidence="2" id="KW-1133">Transmembrane helix</keyword>
<gene>
    <name evidence="4" type="ORF">MEDL_66659</name>
</gene>
<evidence type="ECO:0000256" key="1">
    <source>
        <dbReference type="SAM" id="MobiDB-lite"/>
    </source>
</evidence>
<evidence type="ECO:0000256" key="2">
    <source>
        <dbReference type="SAM" id="Phobius"/>
    </source>
</evidence>
<reference evidence="4" key="1">
    <citation type="submission" date="2021-03" db="EMBL/GenBank/DDBJ databases">
        <authorList>
            <person name="Bekaert M."/>
        </authorList>
    </citation>
    <scope>NUCLEOTIDE SEQUENCE</scope>
</reference>
<feature type="region of interest" description="Disordered" evidence="1">
    <location>
        <begin position="305"/>
        <end position="335"/>
    </location>
</feature>
<dbReference type="EMBL" id="CAJPWZ010003260">
    <property type="protein sequence ID" value="CAG2255237.1"/>
    <property type="molecule type" value="Genomic_DNA"/>
</dbReference>
<keyword evidence="2" id="KW-0472">Membrane</keyword>
<accession>A0A8S3VK97</accession>
<organism evidence="4 5">
    <name type="scientific">Mytilus edulis</name>
    <name type="common">Blue mussel</name>
    <dbReference type="NCBI Taxonomy" id="6550"/>
    <lineage>
        <taxon>Eukaryota</taxon>
        <taxon>Metazoa</taxon>
        <taxon>Spiralia</taxon>
        <taxon>Lophotrochozoa</taxon>
        <taxon>Mollusca</taxon>
        <taxon>Bivalvia</taxon>
        <taxon>Autobranchia</taxon>
        <taxon>Pteriomorphia</taxon>
        <taxon>Mytilida</taxon>
        <taxon>Mytiloidea</taxon>
        <taxon>Mytilidae</taxon>
        <taxon>Mytilinae</taxon>
        <taxon>Mytilus</taxon>
    </lineage>
</organism>
<evidence type="ECO:0000313" key="5">
    <source>
        <dbReference type="Proteomes" id="UP000683360"/>
    </source>
</evidence>
<evidence type="ECO:0000256" key="3">
    <source>
        <dbReference type="SAM" id="SignalP"/>
    </source>
</evidence>